<reference evidence="1 2" key="1">
    <citation type="submission" date="2019-06" db="EMBL/GenBank/DDBJ databases">
        <title>Enrichment of Autotrophic Halophilic Microorganisms from Red Sea Brine Pool Using Microbial Electrosynthesis System.</title>
        <authorList>
            <person name="Alqahtani M.F."/>
            <person name="Bajracharya S."/>
            <person name="Katuri K.P."/>
            <person name="Ali M."/>
            <person name="Saikaly P.E."/>
        </authorList>
    </citation>
    <scope>NUCLEOTIDE SEQUENCE [LARGE SCALE GENOMIC DNA]</scope>
    <source>
        <strain evidence="1">MES15</strain>
    </source>
</reference>
<dbReference type="AlphaFoldDB" id="A0A844I700"/>
<gene>
    <name evidence="1" type="ORF">FH752_14060</name>
</gene>
<dbReference type="EMBL" id="VENC01000012">
    <property type="protein sequence ID" value="MTI99737.1"/>
    <property type="molecule type" value="Genomic_DNA"/>
</dbReference>
<accession>A0A844I700</accession>
<dbReference type="Proteomes" id="UP000431462">
    <property type="component" value="Unassembled WGS sequence"/>
</dbReference>
<organism evidence="1 2">
    <name type="scientific">Marinobacter adhaerens</name>
    <dbReference type="NCBI Taxonomy" id="1033846"/>
    <lineage>
        <taxon>Bacteria</taxon>
        <taxon>Pseudomonadati</taxon>
        <taxon>Pseudomonadota</taxon>
        <taxon>Gammaproteobacteria</taxon>
        <taxon>Pseudomonadales</taxon>
        <taxon>Marinobacteraceae</taxon>
        <taxon>Marinobacter</taxon>
    </lineage>
</organism>
<sequence length="120" mass="12570">MKKAAIVGIIAATVLASGCAHRVADLTVGSTKNYNINSASFLKGDRVTGEDIVPVVLFPLGIPNVKTAVDDAIEKDRCAVGLSDLVITSLQQAFLVGRIGFRVEGNLIIDEEIDGCSARA</sequence>
<evidence type="ECO:0000313" key="1">
    <source>
        <dbReference type="EMBL" id="MTI99737.1"/>
    </source>
</evidence>
<dbReference type="PROSITE" id="PS51257">
    <property type="entry name" value="PROKAR_LIPOPROTEIN"/>
    <property type="match status" value="1"/>
</dbReference>
<comment type="caution">
    <text evidence="1">The sequence shown here is derived from an EMBL/GenBank/DDBJ whole genome shotgun (WGS) entry which is preliminary data.</text>
</comment>
<evidence type="ECO:0000313" key="2">
    <source>
        <dbReference type="Proteomes" id="UP000431462"/>
    </source>
</evidence>
<evidence type="ECO:0008006" key="3">
    <source>
        <dbReference type="Google" id="ProtNLM"/>
    </source>
</evidence>
<name>A0A844I700_9GAMM</name>
<protein>
    <recommendedName>
        <fullName evidence="3">Lipoprotein</fullName>
    </recommendedName>
</protein>
<proteinExistence type="predicted"/>